<name>A0ABN2T686_9ACTN</name>
<reference evidence="2 3" key="1">
    <citation type="journal article" date="2019" name="Int. J. Syst. Evol. Microbiol.">
        <title>The Global Catalogue of Microorganisms (GCM) 10K type strain sequencing project: providing services to taxonomists for standard genome sequencing and annotation.</title>
        <authorList>
            <consortium name="The Broad Institute Genomics Platform"/>
            <consortium name="The Broad Institute Genome Sequencing Center for Infectious Disease"/>
            <person name="Wu L."/>
            <person name="Ma J."/>
        </authorList>
    </citation>
    <scope>NUCLEOTIDE SEQUENCE [LARGE SCALE GENOMIC DNA]</scope>
    <source>
        <strain evidence="2 3">JCM 15313</strain>
    </source>
</reference>
<gene>
    <name evidence="2" type="ORF">GCM10009799_28040</name>
</gene>
<dbReference type="InterPro" id="IPR003594">
    <property type="entry name" value="HATPase_dom"/>
</dbReference>
<evidence type="ECO:0000313" key="2">
    <source>
        <dbReference type="EMBL" id="GAA1999261.1"/>
    </source>
</evidence>
<dbReference type="SUPFAM" id="SSF55874">
    <property type="entry name" value="ATPase domain of HSP90 chaperone/DNA topoisomerase II/histidine kinase"/>
    <property type="match status" value="1"/>
</dbReference>
<keyword evidence="3" id="KW-1185">Reference proteome</keyword>
<organism evidence="2 3">
    <name type="scientific">Nocardiopsis rhodophaea</name>
    <dbReference type="NCBI Taxonomy" id="280238"/>
    <lineage>
        <taxon>Bacteria</taxon>
        <taxon>Bacillati</taxon>
        <taxon>Actinomycetota</taxon>
        <taxon>Actinomycetes</taxon>
        <taxon>Streptosporangiales</taxon>
        <taxon>Nocardiopsidaceae</taxon>
        <taxon>Nocardiopsis</taxon>
    </lineage>
</organism>
<feature type="domain" description="Histidine kinase/HSP90-like ATPase" evidence="1">
    <location>
        <begin position="76"/>
        <end position="155"/>
    </location>
</feature>
<evidence type="ECO:0000313" key="3">
    <source>
        <dbReference type="Proteomes" id="UP001501585"/>
    </source>
</evidence>
<accession>A0ABN2T686</accession>
<sequence length="185" mass="20894">MSVLTPVPPMPEVTIPLNLLIPHGYEHYFNCSTDRPYFTRRAFEFRGETVLMPLVHAYLRTCAAAGSPEYRYIFDLLGTELASNAIKHTRSGTHGRTYTLKVERSAGGLTLTCIDWGRADRNYGYKERHYLTALDPADRLTVESGRGLALVDNLSTAWGDSGQASFRRVWFRLDYDLTNSAWPAV</sequence>
<dbReference type="Gene3D" id="3.30.565.10">
    <property type="entry name" value="Histidine kinase-like ATPase, C-terminal domain"/>
    <property type="match status" value="1"/>
</dbReference>
<proteinExistence type="predicted"/>
<dbReference type="Pfam" id="PF13581">
    <property type="entry name" value="HATPase_c_2"/>
    <property type="match status" value="1"/>
</dbReference>
<evidence type="ECO:0000259" key="1">
    <source>
        <dbReference type="Pfam" id="PF13581"/>
    </source>
</evidence>
<protein>
    <recommendedName>
        <fullName evidence="1">Histidine kinase/HSP90-like ATPase domain-containing protein</fullName>
    </recommendedName>
</protein>
<dbReference type="CDD" id="cd16936">
    <property type="entry name" value="HATPase_RsbW-like"/>
    <property type="match status" value="1"/>
</dbReference>
<dbReference type="RefSeq" id="WP_344162698.1">
    <property type="nucleotide sequence ID" value="NZ_BAAAPC010000011.1"/>
</dbReference>
<dbReference type="InterPro" id="IPR036890">
    <property type="entry name" value="HATPase_C_sf"/>
</dbReference>
<comment type="caution">
    <text evidence="2">The sequence shown here is derived from an EMBL/GenBank/DDBJ whole genome shotgun (WGS) entry which is preliminary data.</text>
</comment>
<dbReference type="EMBL" id="BAAAPC010000011">
    <property type="protein sequence ID" value="GAA1999261.1"/>
    <property type="molecule type" value="Genomic_DNA"/>
</dbReference>
<dbReference type="Proteomes" id="UP001501585">
    <property type="component" value="Unassembled WGS sequence"/>
</dbReference>